<dbReference type="OrthoDB" id="9125728at2"/>
<dbReference type="RefSeq" id="WP_157694959.1">
    <property type="nucleotide sequence ID" value="NZ_FCNX02000022.1"/>
</dbReference>
<accession>A0A158E2X4</accession>
<comment type="caution">
    <text evidence="1">The sequence shown here is derived from an EMBL/GenBank/DDBJ whole genome shotgun (WGS) entry which is preliminary data.</text>
</comment>
<evidence type="ECO:0000313" key="1">
    <source>
        <dbReference type="EMBL" id="SAL01202.1"/>
    </source>
</evidence>
<dbReference type="EMBL" id="FCNX02000022">
    <property type="protein sequence ID" value="SAL01202.1"/>
    <property type="molecule type" value="Genomic_DNA"/>
</dbReference>
<dbReference type="Proteomes" id="UP000054903">
    <property type="component" value="Unassembled WGS sequence"/>
</dbReference>
<proteinExistence type="predicted"/>
<dbReference type="AlphaFoldDB" id="A0A158E2X4"/>
<reference evidence="1" key="1">
    <citation type="submission" date="2016-01" db="EMBL/GenBank/DDBJ databases">
        <authorList>
            <person name="Peeters C."/>
        </authorList>
    </citation>
    <scope>NUCLEOTIDE SEQUENCE</scope>
    <source>
        <strain evidence="1">LMG 29320</strain>
    </source>
</reference>
<dbReference type="STRING" id="1777138.AWB77_06297"/>
<gene>
    <name evidence="1" type="ORF">AWB77_06297</name>
</gene>
<sequence length="392" mass="43586">MPERRNARFWPVGRTPFGLHIGRKEQRIRRLSLFCAGLLDQIIAAATEQKTMTALAGTPISRDPLALAELYHSGLGTSWTTQRGAVAAFARFTPKVTYRALNRAIAVSKLPPPVLALFVTAGIWHETARSLAGLIWKHGPDVLSQRATEIDPLGRHWTEIIDLLDGRDARSPERIVRAIAPLTLAAEYQRGIEEGRWTSMVTAVAASPAWDRTRLAKAIAISELPTEVLQLFELRRLTYDLGAILVKMRNAIGERELTARAKKILGAPRRRTTDQILAELLLVRPEQGVELAVRRDKTAMVFEFKVPLDATEELMTGTNEIAALVQVAMMNVRFKRNADANPGRVKARWGDSVDKRAIAKRMTVAGRSLREIAADLAVSKTTVARWTSEQKQ</sequence>
<keyword evidence="2" id="KW-1185">Reference proteome</keyword>
<protein>
    <submittedName>
        <fullName evidence="1">Uncharacterized protein</fullName>
    </submittedName>
</protein>
<dbReference type="Gene3D" id="1.10.10.2830">
    <property type="match status" value="1"/>
</dbReference>
<evidence type="ECO:0000313" key="2">
    <source>
        <dbReference type="Proteomes" id="UP000054903"/>
    </source>
</evidence>
<name>A0A158E2X4_9BURK</name>
<organism evidence="1 2">
    <name type="scientific">Caballeronia fortuita</name>
    <dbReference type="NCBI Taxonomy" id="1777138"/>
    <lineage>
        <taxon>Bacteria</taxon>
        <taxon>Pseudomonadati</taxon>
        <taxon>Pseudomonadota</taxon>
        <taxon>Betaproteobacteria</taxon>
        <taxon>Burkholderiales</taxon>
        <taxon>Burkholderiaceae</taxon>
        <taxon>Caballeronia</taxon>
    </lineage>
</organism>